<dbReference type="AlphaFoldDB" id="A0A9X9WCP6"/>
<accession>A0A9X9WCP6</accession>
<organism evidence="2 3">
    <name type="scientific">Neoroseomonas oryzicola</name>
    <dbReference type="NCBI Taxonomy" id="535904"/>
    <lineage>
        <taxon>Bacteria</taxon>
        <taxon>Pseudomonadati</taxon>
        <taxon>Pseudomonadota</taxon>
        <taxon>Alphaproteobacteria</taxon>
        <taxon>Acetobacterales</taxon>
        <taxon>Acetobacteraceae</taxon>
        <taxon>Neoroseomonas</taxon>
    </lineage>
</organism>
<name>A0A9X9WCP6_9PROT</name>
<sequence length="76" mass="8030">MRRAFWGLQAVVAFGAAMLVAGLVIEEMSPASPILRVLILPLGLLPVLGPIWAVATPVLLVLMVLTRNQRGPASDA</sequence>
<dbReference type="RefSeq" id="WP_168037913.1">
    <property type="nucleotide sequence ID" value="NZ_JAAEDK010000004.1"/>
</dbReference>
<keyword evidence="1" id="KW-0812">Transmembrane</keyword>
<evidence type="ECO:0000313" key="3">
    <source>
        <dbReference type="Proteomes" id="UP001138708"/>
    </source>
</evidence>
<evidence type="ECO:0000313" key="2">
    <source>
        <dbReference type="EMBL" id="MBR0658106.1"/>
    </source>
</evidence>
<reference evidence="2" key="2">
    <citation type="journal article" date="2021" name="Syst. Appl. Microbiol.">
        <title>Roseomonas hellenica sp. nov., isolated from roots of wild-growing Alkanna tinctoria.</title>
        <authorList>
            <person name="Rat A."/>
            <person name="Naranjo H.D."/>
            <person name="Lebbe L."/>
            <person name="Cnockaert M."/>
            <person name="Krigas N."/>
            <person name="Grigoriadou K."/>
            <person name="Maloupa E."/>
            <person name="Willems A."/>
        </authorList>
    </citation>
    <scope>NUCLEOTIDE SEQUENCE</scope>
    <source>
        <strain evidence="2">LMG 31161</strain>
    </source>
</reference>
<evidence type="ECO:0000256" key="1">
    <source>
        <dbReference type="SAM" id="Phobius"/>
    </source>
</evidence>
<dbReference type="Proteomes" id="UP001138708">
    <property type="component" value="Unassembled WGS sequence"/>
</dbReference>
<gene>
    <name evidence="2" type="ORF">GXW75_02500</name>
</gene>
<reference evidence="2" key="1">
    <citation type="submission" date="2020-01" db="EMBL/GenBank/DDBJ databases">
        <authorList>
            <person name="Rat A."/>
        </authorList>
    </citation>
    <scope>NUCLEOTIDE SEQUENCE</scope>
    <source>
        <strain evidence="2">LMG 31161</strain>
    </source>
</reference>
<protein>
    <submittedName>
        <fullName evidence="2">Uncharacterized protein</fullName>
    </submittedName>
</protein>
<proteinExistence type="predicted"/>
<comment type="caution">
    <text evidence="2">The sequence shown here is derived from an EMBL/GenBank/DDBJ whole genome shotgun (WGS) entry which is preliminary data.</text>
</comment>
<keyword evidence="1" id="KW-1133">Transmembrane helix</keyword>
<keyword evidence="1" id="KW-0472">Membrane</keyword>
<feature type="transmembrane region" description="Helical" evidence="1">
    <location>
        <begin position="38"/>
        <end position="65"/>
    </location>
</feature>
<dbReference type="EMBL" id="JAAEDK010000004">
    <property type="protein sequence ID" value="MBR0658106.1"/>
    <property type="molecule type" value="Genomic_DNA"/>
</dbReference>